<evidence type="ECO:0000313" key="2">
    <source>
        <dbReference type="EMBL" id="ASD27651.1"/>
    </source>
</evidence>
<gene>
    <name evidence="2" type="ORF">CD943_12580</name>
</gene>
<reference evidence="2 3" key="2">
    <citation type="submission" date="2017-06" db="EMBL/GenBank/DDBJ databases">
        <authorList>
            <person name="Kim H.J."/>
            <person name="Triplett B.A."/>
        </authorList>
    </citation>
    <scope>NUCLEOTIDE SEQUENCE [LARGE SCALE GENOMIC DNA]</scope>
    <source>
        <strain evidence="2 3">BZC3</strain>
    </source>
</reference>
<dbReference type="AlphaFoldDB" id="A0A1Z3LZM6"/>
<organism evidence="2 3">
    <name type="scientific">Brevundimonas diminuta</name>
    <name type="common">Pseudomonas diminuta</name>
    <dbReference type="NCBI Taxonomy" id="293"/>
    <lineage>
        <taxon>Bacteria</taxon>
        <taxon>Pseudomonadati</taxon>
        <taxon>Pseudomonadota</taxon>
        <taxon>Alphaproteobacteria</taxon>
        <taxon>Caulobacterales</taxon>
        <taxon>Caulobacteraceae</taxon>
        <taxon>Brevundimonas</taxon>
    </lineage>
</organism>
<reference evidence="2 3" key="1">
    <citation type="submission" date="2017-06" db="EMBL/GenBank/DDBJ databases">
        <title>Biodegradation of gentamicin by bacterial consortia AMQD4 in synthetic medium and raw gentamicin sewage.</title>
        <authorList>
            <person name="Chang H."/>
            <person name="Feng Y."/>
            <person name="Li Z."/>
            <person name="Xue J."/>
            <person name="Cheng D."/>
        </authorList>
    </citation>
    <scope>NUCLEOTIDE SEQUENCE [LARGE SCALE GENOMIC DNA]</scope>
    <source>
        <strain evidence="2 3">BZC3</strain>
    </source>
</reference>
<accession>A0A1Z3LZM6</accession>
<name>A0A1Z3LZM6_BREDI</name>
<sequence length="150" mass="15611">MPLALLLTAALAAASAQETPVMELALTGVGRFAVFADRASITPDGDGVRMRSLQVSEEDMMIGGVAYVGGWSWWRFDCAARTADRLDFASLRADGTEGPRTAETAPPYAIAPGGDADELAAVACGSVRPETFASSAAEAVLIGRARMTDD</sequence>
<dbReference type="RefSeq" id="WP_088411248.1">
    <property type="nucleotide sequence ID" value="NZ_CP021995.1"/>
</dbReference>
<protein>
    <recommendedName>
        <fullName evidence="1">Surface-adhesin protein E-like domain-containing protein</fullName>
    </recommendedName>
</protein>
<proteinExistence type="predicted"/>
<dbReference type="EMBL" id="CP021995">
    <property type="protein sequence ID" value="ASD27651.1"/>
    <property type="molecule type" value="Genomic_DNA"/>
</dbReference>
<evidence type="ECO:0000313" key="3">
    <source>
        <dbReference type="Proteomes" id="UP000197024"/>
    </source>
</evidence>
<evidence type="ECO:0000259" key="1">
    <source>
        <dbReference type="Pfam" id="PF16747"/>
    </source>
</evidence>
<feature type="domain" description="Surface-adhesin protein E-like" evidence="1">
    <location>
        <begin position="31"/>
        <end position="125"/>
    </location>
</feature>
<dbReference type="InterPro" id="IPR031939">
    <property type="entry name" value="Adhesin_E-like"/>
</dbReference>
<dbReference type="Proteomes" id="UP000197024">
    <property type="component" value="Chromosome"/>
</dbReference>
<dbReference type="Pfam" id="PF16747">
    <property type="entry name" value="Adhesin_E"/>
    <property type="match status" value="1"/>
</dbReference>